<keyword evidence="5 7" id="KW-0597">Phosphoprotein</keyword>
<dbReference type="SUPFAM" id="SSF52738">
    <property type="entry name" value="Methylesterase CheB, C-terminal domain"/>
    <property type="match status" value="1"/>
</dbReference>
<feature type="active site" evidence="5 6">
    <location>
        <position position="197"/>
    </location>
</feature>
<dbReference type="CDD" id="cd16432">
    <property type="entry name" value="CheB_Rec"/>
    <property type="match status" value="1"/>
</dbReference>
<dbReference type="NCBIfam" id="NF009206">
    <property type="entry name" value="PRK12555.1"/>
    <property type="match status" value="1"/>
</dbReference>
<comment type="similarity">
    <text evidence="5">Belongs to the CheB family.</text>
</comment>
<comment type="subcellular location">
    <subcellularLocation>
        <location evidence="5">Cytoplasm</location>
    </subcellularLocation>
</comment>
<evidence type="ECO:0000313" key="11">
    <source>
        <dbReference type="Proteomes" id="UP000267535"/>
    </source>
</evidence>
<dbReference type="InterPro" id="IPR011006">
    <property type="entry name" value="CheY-like_superfamily"/>
</dbReference>
<feature type="active site" evidence="5 6">
    <location>
        <position position="171"/>
    </location>
</feature>
<dbReference type="GO" id="GO:0000156">
    <property type="term" value="F:phosphorelay response regulator activity"/>
    <property type="evidence" value="ECO:0007669"/>
    <property type="project" value="InterPro"/>
</dbReference>
<dbReference type="PROSITE" id="PS50110">
    <property type="entry name" value="RESPONSE_REGULATORY"/>
    <property type="match status" value="1"/>
</dbReference>
<dbReference type="Gene3D" id="3.40.50.2300">
    <property type="match status" value="1"/>
</dbReference>
<keyword evidence="11" id="KW-1185">Reference proteome</keyword>
<feature type="active site" evidence="5 6">
    <location>
        <position position="293"/>
    </location>
</feature>
<evidence type="ECO:0000313" key="10">
    <source>
        <dbReference type="EMBL" id="RRC98477.1"/>
    </source>
</evidence>
<evidence type="ECO:0000259" key="8">
    <source>
        <dbReference type="PROSITE" id="PS50110"/>
    </source>
</evidence>
<feature type="modified residue" description="4-aspartylphosphate" evidence="5 7">
    <location>
        <position position="56"/>
    </location>
</feature>
<evidence type="ECO:0000256" key="6">
    <source>
        <dbReference type="PROSITE-ProRule" id="PRU00050"/>
    </source>
</evidence>
<sequence>MTPIKVLIVDDSALVREVISELLSEDKAIQVVGTAVDPFDARDKIKQLKPDVLTLDVEMPRMDGITFLRNLMRLNPMPVVMLSSLTHEGADVTLQALEIGAVDYIPKPRTDDNAAVFHAFQNDLISKIKAAASSATKIKFHQRNSIRPTAKQTTGFKFAADRLQIVAIGASTGGTEAIADLLSKLPANMPPIIITQHIPASFSSRFAKRLNNITPLTVKEASDREPILAGHVYVAPGNRHLTAIKQGAKLVCKLLDTEEVNRHKPSVEVMFNSLNKVTPWRVTAILLTGMGEDGSLAMKPLADAGSLTIAQDEATSLVWGMPGAAVRYQSAKEIISLPKMPQRLLAALSDNSQGKAS</sequence>
<evidence type="ECO:0000256" key="3">
    <source>
        <dbReference type="ARBA" id="ARBA00022801"/>
    </source>
</evidence>
<feature type="domain" description="Response regulatory" evidence="8">
    <location>
        <begin position="5"/>
        <end position="122"/>
    </location>
</feature>
<dbReference type="InterPro" id="IPR000673">
    <property type="entry name" value="Sig_transdc_resp-reg_Me-estase"/>
</dbReference>
<evidence type="ECO:0000256" key="4">
    <source>
        <dbReference type="ARBA" id="ARBA00048267"/>
    </source>
</evidence>
<dbReference type="PROSITE" id="PS50122">
    <property type="entry name" value="CHEB"/>
    <property type="match status" value="1"/>
</dbReference>
<dbReference type="SUPFAM" id="SSF52172">
    <property type="entry name" value="CheY-like"/>
    <property type="match status" value="1"/>
</dbReference>
<dbReference type="SMART" id="SM00448">
    <property type="entry name" value="REC"/>
    <property type="match status" value="1"/>
</dbReference>
<dbReference type="PANTHER" id="PTHR42872">
    <property type="entry name" value="PROTEIN-GLUTAMATE METHYLESTERASE/PROTEIN-GLUTAMINE GLUTAMINASE"/>
    <property type="match status" value="1"/>
</dbReference>
<comment type="catalytic activity">
    <reaction evidence="5">
        <text>L-glutaminyl-[protein] + H2O = L-glutamyl-[protein] + NH4(+)</text>
        <dbReference type="Rhea" id="RHEA:16441"/>
        <dbReference type="Rhea" id="RHEA-COMP:10207"/>
        <dbReference type="Rhea" id="RHEA-COMP:10208"/>
        <dbReference type="ChEBI" id="CHEBI:15377"/>
        <dbReference type="ChEBI" id="CHEBI:28938"/>
        <dbReference type="ChEBI" id="CHEBI:29973"/>
        <dbReference type="ChEBI" id="CHEBI:30011"/>
        <dbReference type="EC" id="3.5.1.44"/>
    </reaction>
</comment>
<name>A0A3P1SMY0_9GAMM</name>
<keyword evidence="1 5" id="KW-0963">Cytoplasm</keyword>
<accession>A0A3P1SMY0</accession>
<dbReference type="CDD" id="cd17541">
    <property type="entry name" value="REC_CheB-like"/>
    <property type="match status" value="1"/>
</dbReference>
<feature type="domain" description="CheB-type methylesterase" evidence="9">
    <location>
        <begin position="159"/>
        <end position="351"/>
    </location>
</feature>
<evidence type="ECO:0000256" key="7">
    <source>
        <dbReference type="PROSITE-ProRule" id="PRU00169"/>
    </source>
</evidence>
<organism evidence="10 11">
    <name type="scientific">Amphritea balenae</name>
    <dbReference type="NCBI Taxonomy" id="452629"/>
    <lineage>
        <taxon>Bacteria</taxon>
        <taxon>Pseudomonadati</taxon>
        <taxon>Pseudomonadota</taxon>
        <taxon>Gammaproteobacteria</taxon>
        <taxon>Oceanospirillales</taxon>
        <taxon>Oceanospirillaceae</taxon>
        <taxon>Amphritea</taxon>
    </lineage>
</organism>
<dbReference type="GO" id="GO:0008984">
    <property type="term" value="F:protein-glutamate methylesterase activity"/>
    <property type="evidence" value="ECO:0007669"/>
    <property type="project" value="UniProtKB-UniRule"/>
</dbReference>
<dbReference type="GO" id="GO:0006935">
    <property type="term" value="P:chemotaxis"/>
    <property type="evidence" value="ECO:0007669"/>
    <property type="project" value="UniProtKB-UniRule"/>
</dbReference>
<evidence type="ECO:0000256" key="1">
    <source>
        <dbReference type="ARBA" id="ARBA00022490"/>
    </source>
</evidence>
<dbReference type="Proteomes" id="UP000267535">
    <property type="component" value="Unassembled WGS sequence"/>
</dbReference>
<protein>
    <recommendedName>
        <fullName evidence="5">Protein-glutamate methylesterase/protein-glutamine glutaminase</fullName>
        <ecNumber evidence="5">3.1.1.61</ecNumber>
        <ecNumber evidence="5">3.5.1.44</ecNumber>
    </recommendedName>
</protein>
<proteinExistence type="inferred from homology"/>
<dbReference type="GO" id="GO:0005737">
    <property type="term" value="C:cytoplasm"/>
    <property type="evidence" value="ECO:0007669"/>
    <property type="project" value="UniProtKB-SubCell"/>
</dbReference>
<dbReference type="PIRSF" id="PIRSF000876">
    <property type="entry name" value="RR_chemtxs_CheB"/>
    <property type="match status" value="1"/>
</dbReference>
<comment type="domain">
    <text evidence="5">Contains a C-terminal catalytic domain, and an N-terminal region which modulates catalytic activity.</text>
</comment>
<dbReference type="HAMAP" id="MF_00099">
    <property type="entry name" value="CheB_chemtxs"/>
    <property type="match status" value="1"/>
</dbReference>
<dbReference type="AlphaFoldDB" id="A0A3P1SMY0"/>
<dbReference type="RefSeq" id="WP_124926538.1">
    <property type="nucleotide sequence ID" value="NZ_BMOH01000002.1"/>
</dbReference>
<dbReference type="PANTHER" id="PTHR42872:SF6">
    <property type="entry name" value="PROTEIN-GLUTAMATE METHYLESTERASE_PROTEIN-GLUTAMINE GLUTAMINASE"/>
    <property type="match status" value="1"/>
</dbReference>
<dbReference type="InterPro" id="IPR001789">
    <property type="entry name" value="Sig_transdc_resp-reg_receiver"/>
</dbReference>
<dbReference type="Gene3D" id="3.40.50.180">
    <property type="entry name" value="Methylesterase CheB, C-terminal domain"/>
    <property type="match status" value="1"/>
</dbReference>
<reference evidence="10 11" key="1">
    <citation type="submission" date="2018-11" db="EMBL/GenBank/DDBJ databases">
        <title>The draft genome sequence of Amphritea balenae JAMM 1525T.</title>
        <authorList>
            <person name="Fang Z."/>
            <person name="Zhang Y."/>
            <person name="Han X."/>
        </authorList>
    </citation>
    <scope>NUCLEOTIDE SEQUENCE [LARGE SCALE GENOMIC DNA]</scope>
    <source>
        <strain evidence="10 11">JAMM 1525</strain>
    </source>
</reference>
<evidence type="ECO:0000256" key="2">
    <source>
        <dbReference type="ARBA" id="ARBA00022500"/>
    </source>
</evidence>
<evidence type="ECO:0000256" key="5">
    <source>
        <dbReference type="HAMAP-Rule" id="MF_00099"/>
    </source>
</evidence>
<comment type="catalytic activity">
    <reaction evidence="4 5">
        <text>[protein]-L-glutamate 5-O-methyl ester + H2O = L-glutamyl-[protein] + methanol + H(+)</text>
        <dbReference type="Rhea" id="RHEA:23236"/>
        <dbReference type="Rhea" id="RHEA-COMP:10208"/>
        <dbReference type="Rhea" id="RHEA-COMP:10311"/>
        <dbReference type="ChEBI" id="CHEBI:15377"/>
        <dbReference type="ChEBI" id="CHEBI:15378"/>
        <dbReference type="ChEBI" id="CHEBI:17790"/>
        <dbReference type="ChEBI" id="CHEBI:29973"/>
        <dbReference type="ChEBI" id="CHEBI:82795"/>
        <dbReference type="EC" id="3.1.1.61"/>
    </reaction>
</comment>
<dbReference type="InterPro" id="IPR035909">
    <property type="entry name" value="CheB_C"/>
</dbReference>
<gene>
    <name evidence="5" type="primary">cheB</name>
    <name evidence="10" type="ORF">EHS89_12710</name>
</gene>
<dbReference type="EC" id="3.1.1.61" evidence="5"/>
<evidence type="ECO:0000259" key="9">
    <source>
        <dbReference type="PROSITE" id="PS50122"/>
    </source>
</evidence>
<dbReference type="Pfam" id="PF01339">
    <property type="entry name" value="CheB_methylest"/>
    <property type="match status" value="1"/>
</dbReference>
<dbReference type="EC" id="3.5.1.44" evidence="5"/>
<dbReference type="EMBL" id="RQXV01000007">
    <property type="protein sequence ID" value="RRC98477.1"/>
    <property type="molecule type" value="Genomic_DNA"/>
</dbReference>
<keyword evidence="3 5" id="KW-0378">Hydrolase</keyword>
<comment type="PTM">
    <text evidence="5">Phosphorylated by CheA. Phosphorylation of the N-terminal regulatory domain activates the methylesterase activity.</text>
</comment>
<keyword evidence="2 5" id="KW-0145">Chemotaxis</keyword>
<dbReference type="OrthoDB" id="9793421at2"/>
<comment type="function">
    <text evidence="5">Involved in chemotaxis. Part of a chemotaxis signal transduction system that modulates chemotaxis in response to various stimuli. Catalyzes the demethylation of specific methylglutamate residues introduced into the chemoreceptors (methyl-accepting chemotaxis proteins or MCP) by CheR. Also mediates the irreversible deamidation of specific glutamine residues to glutamic acid.</text>
</comment>
<dbReference type="NCBIfam" id="NF001965">
    <property type="entry name" value="PRK00742.1"/>
    <property type="match status" value="1"/>
</dbReference>
<comment type="caution">
    <text evidence="10">The sequence shown here is derived from an EMBL/GenBank/DDBJ whole genome shotgun (WGS) entry which is preliminary data.</text>
</comment>
<dbReference type="InterPro" id="IPR008248">
    <property type="entry name" value="CheB-like"/>
</dbReference>
<dbReference type="GO" id="GO:0050568">
    <property type="term" value="F:protein-glutamine glutaminase activity"/>
    <property type="evidence" value="ECO:0007669"/>
    <property type="project" value="UniProtKB-UniRule"/>
</dbReference>
<dbReference type="Pfam" id="PF00072">
    <property type="entry name" value="Response_reg"/>
    <property type="match status" value="1"/>
</dbReference>